<reference evidence="3" key="1">
    <citation type="journal article" date="2019" name="Int. J. Syst. Evol. Microbiol.">
        <title>The Global Catalogue of Microorganisms (GCM) 10K type strain sequencing project: providing services to taxonomists for standard genome sequencing and annotation.</title>
        <authorList>
            <consortium name="The Broad Institute Genomics Platform"/>
            <consortium name="The Broad Institute Genome Sequencing Center for Infectious Disease"/>
            <person name="Wu L."/>
            <person name="Ma J."/>
        </authorList>
    </citation>
    <scope>NUCLEOTIDE SEQUENCE [LARGE SCALE GENOMIC DNA]</scope>
    <source>
        <strain evidence="3">CGMCC 4.7289</strain>
    </source>
</reference>
<evidence type="ECO:0000313" key="3">
    <source>
        <dbReference type="Proteomes" id="UP001595816"/>
    </source>
</evidence>
<evidence type="ECO:0000313" key="2">
    <source>
        <dbReference type="EMBL" id="MFC4135245.1"/>
    </source>
</evidence>
<comment type="caution">
    <text evidence="2">The sequence shown here is derived from an EMBL/GenBank/DDBJ whole genome shotgun (WGS) entry which is preliminary data.</text>
</comment>
<dbReference type="SUPFAM" id="SSF56112">
    <property type="entry name" value="Protein kinase-like (PK-like)"/>
    <property type="match status" value="1"/>
</dbReference>
<dbReference type="PANTHER" id="PTHR21310">
    <property type="entry name" value="AMINOGLYCOSIDE PHOSPHOTRANSFERASE-RELATED-RELATED"/>
    <property type="match status" value="1"/>
</dbReference>
<dbReference type="Pfam" id="PF01636">
    <property type="entry name" value="APH"/>
    <property type="match status" value="1"/>
</dbReference>
<protein>
    <submittedName>
        <fullName evidence="2">Aminoglycoside phosphotransferase family protein</fullName>
        <ecNumber evidence="2">2.7.-.-</ecNumber>
    </submittedName>
</protein>
<dbReference type="Gene3D" id="3.90.1200.10">
    <property type="match status" value="1"/>
</dbReference>
<dbReference type="CDD" id="cd05155">
    <property type="entry name" value="APH_ChoK_like_1"/>
    <property type="match status" value="1"/>
</dbReference>
<proteinExistence type="predicted"/>
<dbReference type="InterPro" id="IPR011009">
    <property type="entry name" value="Kinase-like_dom_sf"/>
</dbReference>
<name>A0ABV8LY85_9ACTN</name>
<dbReference type="InterPro" id="IPR051678">
    <property type="entry name" value="AGP_Transferase"/>
</dbReference>
<accession>A0ABV8LY85</accession>
<dbReference type="GO" id="GO:0016740">
    <property type="term" value="F:transferase activity"/>
    <property type="evidence" value="ECO:0007669"/>
    <property type="project" value="UniProtKB-KW"/>
</dbReference>
<evidence type="ECO:0000259" key="1">
    <source>
        <dbReference type="Pfam" id="PF01636"/>
    </source>
</evidence>
<dbReference type="RefSeq" id="WP_253763120.1">
    <property type="nucleotide sequence ID" value="NZ_JAMZDZ010000001.1"/>
</dbReference>
<dbReference type="EC" id="2.7.-.-" evidence="2"/>
<dbReference type="InterPro" id="IPR002575">
    <property type="entry name" value="Aminoglycoside_PTrfase"/>
</dbReference>
<keyword evidence="2" id="KW-0808">Transferase</keyword>
<sequence>MTSLRLHDDEFLADAALVRSLLTAQLPQWAELPVTRIGLSGTMNQLFRLGDDLLVRLPRRDNAIEQLYFERDWLPRLAQHLPVRVPEQLALGQPDDGYPYQWAVYRYVDGDHPSVDDADGDALAEDLAAFVVTLRGVDPTGARGGYRTGPLADRDDYVREWAGKSDGLVDATAVLRIWDEALAVPAWQGDPVWAHSDLLPGNLLIRDGRLAAVIDFGAAGAGDPSYDLTVAWNSLPTRSRRRFRDAAGLDDAAWARARGWAMTWVGGVAYYRESNPTMSSLGQRAIAEIIAEG</sequence>
<organism evidence="2 3">
    <name type="scientific">Hamadaea flava</name>
    <dbReference type="NCBI Taxonomy" id="1742688"/>
    <lineage>
        <taxon>Bacteria</taxon>
        <taxon>Bacillati</taxon>
        <taxon>Actinomycetota</taxon>
        <taxon>Actinomycetes</taxon>
        <taxon>Micromonosporales</taxon>
        <taxon>Micromonosporaceae</taxon>
        <taxon>Hamadaea</taxon>
    </lineage>
</organism>
<dbReference type="EMBL" id="JBHSAY010000020">
    <property type="protein sequence ID" value="MFC4135245.1"/>
    <property type="molecule type" value="Genomic_DNA"/>
</dbReference>
<feature type="domain" description="Aminoglycoside phosphotransferase" evidence="1">
    <location>
        <begin position="40"/>
        <end position="260"/>
    </location>
</feature>
<keyword evidence="3" id="KW-1185">Reference proteome</keyword>
<dbReference type="PANTHER" id="PTHR21310:SF42">
    <property type="entry name" value="BIFUNCTIONAL AAC_APH"/>
    <property type="match status" value="1"/>
</dbReference>
<dbReference type="Proteomes" id="UP001595816">
    <property type="component" value="Unassembled WGS sequence"/>
</dbReference>
<gene>
    <name evidence="2" type="ORF">ACFOZ4_31935</name>
</gene>
<dbReference type="Gene3D" id="3.30.200.20">
    <property type="entry name" value="Phosphorylase Kinase, domain 1"/>
    <property type="match status" value="1"/>
</dbReference>